<evidence type="ECO:0008006" key="4">
    <source>
        <dbReference type="Google" id="ProtNLM"/>
    </source>
</evidence>
<evidence type="ECO:0000313" key="3">
    <source>
        <dbReference type="Proteomes" id="UP001235840"/>
    </source>
</evidence>
<proteinExistence type="predicted"/>
<evidence type="ECO:0000313" key="2">
    <source>
        <dbReference type="EMBL" id="MDQ0165969.1"/>
    </source>
</evidence>
<keyword evidence="3" id="KW-1185">Reference proteome</keyword>
<keyword evidence="1" id="KW-1133">Transmembrane helix</keyword>
<dbReference type="Pfam" id="PF10754">
    <property type="entry name" value="DUF2569"/>
    <property type="match status" value="1"/>
</dbReference>
<keyword evidence="1" id="KW-0472">Membrane</keyword>
<feature type="transmembrane region" description="Helical" evidence="1">
    <location>
        <begin position="29"/>
        <end position="52"/>
    </location>
</feature>
<accession>A0ABT9VY99</accession>
<comment type="caution">
    <text evidence="2">The sequence shown here is derived from an EMBL/GenBank/DDBJ whole genome shotgun (WGS) entry which is preliminary data.</text>
</comment>
<gene>
    <name evidence="2" type="ORF">J2S11_001870</name>
</gene>
<sequence>MNPDTNQSSRLDVQPQDIKKEFDKKTKQVSGLGGWLILPHLGLILTIILHTYNLLEYSLPALLPLTWEPLTTPGSPYYHPLWGPVLIYEAILTLAYILFAVVAIVQFYRKKAILPKLMIIFYAGSLLFSVVDIILVSQLPDMTITAEDQKEIGRLLGMCAIWIPYFIRSKRVKNTFVN</sequence>
<evidence type="ECO:0000256" key="1">
    <source>
        <dbReference type="SAM" id="Phobius"/>
    </source>
</evidence>
<feature type="transmembrane region" description="Helical" evidence="1">
    <location>
        <begin position="151"/>
        <end position="167"/>
    </location>
</feature>
<dbReference type="EMBL" id="JAUSTY010000006">
    <property type="protein sequence ID" value="MDQ0165969.1"/>
    <property type="molecule type" value="Genomic_DNA"/>
</dbReference>
<feature type="transmembrane region" description="Helical" evidence="1">
    <location>
        <begin position="117"/>
        <end position="139"/>
    </location>
</feature>
<name>A0ABT9VY99_9BACI</name>
<dbReference type="Proteomes" id="UP001235840">
    <property type="component" value="Unassembled WGS sequence"/>
</dbReference>
<organism evidence="2 3">
    <name type="scientific">Caldalkalibacillus horti</name>
    <dbReference type="NCBI Taxonomy" id="77523"/>
    <lineage>
        <taxon>Bacteria</taxon>
        <taxon>Bacillati</taxon>
        <taxon>Bacillota</taxon>
        <taxon>Bacilli</taxon>
        <taxon>Bacillales</taxon>
        <taxon>Bacillaceae</taxon>
        <taxon>Caldalkalibacillus</taxon>
    </lineage>
</organism>
<dbReference type="InterPro" id="IPR019690">
    <property type="entry name" value="DUF2569"/>
</dbReference>
<feature type="transmembrane region" description="Helical" evidence="1">
    <location>
        <begin position="85"/>
        <end position="105"/>
    </location>
</feature>
<dbReference type="RefSeq" id="WP_343834685.1">
    <property type="nucleotide sequence ID" value="NZ_BAAADK010000032.1"/>
</dbReference>
<protein>
    <recommendedName>
        <fullName evidence="4">DUF2569 domain-containing protein</fullName>
    </recommendedName>
</protein>
<keyword evidence="1" id="KW-0812">Transmembrane</keyword>
<reference evidence="2 3" key="1">
    <citation type="submission" date="2023-07" db="EMBL/GenBank/DDBJ databases">
        <title>Genomic Encyclopedia of Type Strains, Phase IV (KMG-IV): sequencing the most valuable type-strain genomes for metagenomic binning, comparative biology and taxonomic classification.</title>
        <authorList>
            <person name="Goeker M."/>
        </authorList>
    </citation>
    <scope>NUCLEOTIDE SEQUENCE [LARGE SCALE GENOMIC DNA]</scope>
    <source>
        <strain evidence="2 3">DSM 12751</strain>
    </source>
</reference>